<evidence type="ECO:0000256" key="6">
    <source>
        <dbReference type="RuleBase" id="RU003679"/>
    </source>
</evidence>
<feature type="domain" description="Beta-galactosidase galactose-binding" evidence="10">
    <location>
        <begin position="534"/>
        <end position="592"/>
    </location>
</feature>
<dbReference type="InterPro" id="IPR008979">
    <property type="entry name" value="Galactose-bd-like_sf"/>
</dbReference>
<organism evidence="11 12">
    <name type="scientific">Luteibacter rhizovicinus DSM 16549</name>
    <dbReference type="NCBI Taxonomy" id="1440763"/>
    <lineage>
        <taxon>Bacteria</taxon>
        <taxon>Pseudomonadati</taxon>
        <taxon>Pseudomonadota</taxon>
        <taxon>Gammaproteobacteria</taxon>
        <taxon>Lysobacterales</taxon>
        <taxon>Rhodanobacteraceae</taxon>
        <taxon>Luteibacter</taxon>
    </lineage>
</organism>
<dbReference type="Proteomes" id="UP000182987">
    <property type="component" value="Chromosome"/>
</dbReference>
<keyword evidence="3 5" id="KW-0326">Glycosidase</keyword>
<dbReference type="EMBL" id="CP017480">
    <property type="protein sequence ID" value="APG06653.1"/>
    <property type="molecule type" value="Genomic_DNA"/>
</dbReference>
<evidence type="ECO:0000256" key="5">
    <source>
        <dbReference type="RuleBase" id="RU000675"/>
    </source>
</evidence>
<evidence type="ECO:0000259" key="9">
    <source>
        <dbReference type="Pfam" id="PF21317"/>
    </source>
</evidence>
<gene>
    <name evidence="11" type="ORF">BJI69_19505</name>
</gene>
<dbReference type="PROSITE" id="PS01182">
    <property type="entry name" value="GLYCOSYL_HYDROL_F35"/>
    <property type="match status" value="1"/>
</dbReference>
<dbReference type="GO" id="GO:0004565">
    <property type="term" value="F:beta-galactosidase activity"/>
    <property type="evidence" value="ECO:0007669"/>
    <property type="project" value="UniProtKB-EC"/>
</dbReference>
<comment type="catalytic activity">
    <reaction evidence="5">
        <text>Hydrolysis of terminal non-reducing beta-D-galactose residues in beta-D-galactosides.</text>
        <dbReference type="EC" id="3.2.1.23"/>
    </reaction>
</comment>
<name>A0A1L3F046_9GAMM</name>
<dbReference type="Gene3D" id="3.20.20.80">
    <property type="entry name" value="Glycosidases"/>
    <property type="match status" value="1"/>
</dbReference>
<evidence type="ECO:0000313" key="12">
    <source>
        <dbReference type="Proteomes" id="UP000182987"/>
    </source>
</evidence>
<protein>
    <recommendedName>
        <fullName evidence="5">Beta-galactosidase</fullName>
        <ecNumber evidence="5">3.2.1.23</ecNumber>
    </recommendedName>
</protein>
<dbReference type="InterPro" id="IPR019801">
    <property type="entry name" value="Glyco_hydro_35_CS"/>
</dbReference>
<feature type="region of interest" description="Disordered" evidence="7">
    <location>
        <begin position="512"/>
        <end position="531"/>
    </location>
</feature>
<dbReference type="SUPFAM" id="SSF49785">
    <property type="entry name" value="Galactose-binding domain-like"/>
    <property type="match status" value="1"/>
</dbReference>
<reference evidence="12" key="1">
    <citation type="submission" date="2016-09" db="EMBL/GenBank/DDBJ databases">
        <authorList>
            <person name="Lysoe E."/>
        </authorList>
    </citation>
    <scope>NUCLEOTIDE SEQUENCE [LARGE SCALE GENOMIC DNA]</scope>
    <source>
        <strain evidence="12">LJ96T</strain>
    </source>
</reference>
<evidence type="ECO:0000256" key="2">
    <source>
        <dbReference type="ARBA" id="ARBA00022801"/>
    </source>
</evidence>
<dbReference type="InterPro" id="IPR017853">
    <property type="entry name" value="GH"/>
</dbReference>
<dbReference type="PANTHER" id="PTHR23421">
    <property type="entry name" value="BETA-GALACTOSIDASE RELATED"/>
    <property type="match status" value="1"/>
</dbReference>
<feature type="domain" description="Glycoside hydrolase 35 catalytic" evidence="8">
    <location>
        <begin position="20"/>
        <end position="335"/>
    </location>
</feature>
<evidence type="ECO:0000256" key="3">
    <source>
        <dbReference type="ARBA" id="ARBA00023295"/>
    </source>
</evidence>
<dbReference type="InterPro" id="IPR001944">
    <property type="entry name" value="Glycoside_Hdrlase_35"/>
</dbReference>
<dbReference type="PRINTS" id="PR00742">
    <property type="entry name" value="GLHYDRLASE35"/>
</dbReference>
<dbReference type="EC" id="3.2.1.23" evidence="5"/>
<dbReference type="KEGG" id="lrz:BJI69_19505"/>
<keyword evidence="2 5" id="KW-0378">Hydrolase</keyword>
<sequence length="619" mass="68326">MRVARVPDGRHHAFTFGKREFLLDGEAFRVHSGEMHPARIAKEHWRHRIRMARAMGLNTVAIYVMWNHHEREPGVFDFETGNRDVGAFMRLCAEEGMWVYLRPGPYICGEWTNGGLPAYLLRDPDTRLRTRDDPRYMAAVRRYFAALAERVAPLMASAGGPVLMVQIENEYSMFADDIGYLDVLRDIWREHGIDGPFSVSDGWKDLQRRKAYPAGTALGLDGADVADLLKGRGFAGESPVWVGEAYPGWLTHWGEPTFATKDYETTLRHIMRAGYSFNLYVVHGGTNFGLTAGSNAEDDGSQFQPVITSYDYAAPIDERGRPTEQYTRLRRVIEEVTRVTPAALPPAPPSASFAPVTPQAFASLWDNLPGAPATLPSPGPNEILFGLDQGLVVYRKRIDAGSVLRLENVRDYAVVHVDGQEVGSVSRVEHPSLNSQPEVRLPAAGGATPRALDILIDTFGHINFGPRIGDHKGLIGPASIDGVPLREVEAWAIPLEGDWIHGLRAIADESAPTRTATAPVGADSSVKASPPRGPMFFKTTLHIESPGDVYIDLSAWSKGYLWINGQLLGRYWNIGPQQRLFCPGPWIRAGDNELLVLDLHRKTPAMITAADSLHTSGNS</sequence>
<dbReference type="SUPFAM" id="SSF51445">
    <property type="entry name" value="(Trans)glycosidases"/>
    <property type="match status" value="1"/>
</dbReference>
<dbReference type="InterPro" id="IPR026283">
    <property type="entry name" value="B-gal_1-like"/>
</dbReference>
<feature type="active site" description="Nucleophile" evidence="4">
    <location>
        <position position="244"/>
    </location>
</feature>
<evidence type="ECO:0000256" key="7">
    <source>
        <dbReference type="SAM" id="MobiDB-lite"/>
    </source>
</evidence>
<evidence type="ECO:0000256" key="4">
    <source>
        <dbReference type="PIRSR" id="PIRSR006336-1"/>
    </source>
</evidence>
<dbReference type="GO" id="GO:0005975">
    <property type="term" value="P:carbohydrate metabolic process"/>
    <property type="evidence" value="ECO:0007669"/>
    <property type="project" value="InterPro"/>
</dbReference>
<evidence type="ECO:0000259" key="10">
    <source>
        <dbReference type="Pfam" id="PF21467"/>
    </source>
</evidence>
<dbReference type="Gene3D" id="2.60.120.260">
    <property type="entry name" value="Galactose-binding domain-like"/>
    <property type="match status" value="2"/>
</dbReference>
<feature type="active site" description="Proton donor" evidence="4">
    <location>
        <position position="170"/>
    </location>
</feature>
<dbReference type="Pfam" id="PF01301">
    <property type="entry name" value="Glyco_hydro_35"/>
    <property type="match status" value="1"/>
</dbReference>
<dbReference type="InterPro" id="IPR048913">
    <property type="entry name" value="BetaGal_gal-bd"/>
</dbReference>
<dbReference type="Pfam" id="PF21467">
    <property type="entry name" value="BetaGal_gal-bd"/>
    <property type="match status" value="1"/>
</dbReference>
<evidence type="ECO:0000259" key="8">
    <source>
        <dbReference type="Pfam" id="PF01301"/>
    </source>
</evidence>
<evidence type="ECO:0000313" key="11">
    <source>
        <dbReference type="EMBL" id="APG06653.1"/>
    </source>
</evidence>
<dbReference type="Pfam" id="PF21317">
    <property type="entry name" value="BetaGal_ABD_1"/>
    <property type="match status" value="1"/>
</dbReference>
<dbReference type="AlphaFoldDB" id="A0A1L3F046"/>
<comment type="similarity">
    <text evidence="1 6">Belongs to the glycosyl hydrolase 35 family.</text>
</comment>
<dbReference type="InterPro" id="IPR031330">
    <property type="entry name" value="Gly_Hdrlase_35_cat"/>
</dbReference>
<evidence type="ECO:0000256" key="1">
    <source>
        <dbReference type="ARBA" id="ARBA00009809"/>
    </source>
</evidence>
<feature type="domain" description="Beta-galactosidase 1-like first all-beta" evidence="9">
    <location>
        <begin position="388"/>
        <end position="490"/>
    </location>
</feature>
<dbReference type="PIRSF" id="PIRSF006336">
    <property type="entry name" value="B-gal"/>
    <property type="match status" value="1"/>
</dbReference>
<accession>A0A1L3F046</accession>
<dbReference type="InterPro" id="IPR048912">
    <property type="entry name" value="BetaGal1-like_ABD1"/>
</dbReference>
<dbReference type="STRING" id="1440763.BJI69_19505"/>
<proteinExistence type="inferred from homology"/>
<keyword evidence="12" id="KW-1185">Reference proteome</keyword>